<dbReference type="InterPro" id="IPR011990">
    <property type="entry name" value="TPR-like_helical_dom_sf"/>
</dbReference>
<dbReference type="EMBL" id="MK072137">
    <property type="protein sequence ID" value="AYV79245.1"/>
    <property type="molecule type" value="Genomic_DNA"/>
</dbReference>
<proteinExistence type="predicted"/>
<protein>
    <submittedName>
        <fullName evidence="1">Uncharacterized protein</fullName>
    </submittedName>
</protein>
<name>A0A3G4ZWI7_9VIRU</name>
<evidence type="ECO:0000313" key="1">
    <source>
        <dbReference type="EMBL" id="AYV79245.1"/>
    </source>
</evidence>
<sequence length="328" mass="38812">MDTAQQLSELHKYFLTCQTQHGTLTAIMRVRHKRFYESIAKYVTDKLDSTSIGILYDLVINNMPHDDITDNNVLYYYAQYFMLKDDNANMLKYLTKSADSGNIKATHHLVVYYRDKDESMMLKYVQIAIDLKSTISMRSVGAYYRKTHNDVEMVRYFKMAAELNDRHSIAQLLKYYCGQHNHAEIIKYYPLAFTHKLDFTRLIYHDYTENNRHSDALKIFTELYKLNINPEKMIYFISKLFAEADFIKLFMSEYIELQDRFQNQDAAIKTYKEEITKRDGYIEELELLPEGRQYKAVKEHFDASVKSLDNQSHSVEIEQLSNDNDIVD</sequence>
<accession>A0A3G4ZWI7</accession>
<dbReference type="SUPFAM" id="SSF81901">
    <property type="entry name" value="HCP-like"/>
    <property type="match status" value="1"/>
</dbReference>
<organism evidence="1">
    <name type="scientific">Faunusvirus sp</name>
    <dbReference type="NCBI Taxonomy" id="2487766"/>
    <lineage>
        <taxon>Viruses</taxon>
        <taxon>Varidnaviria</taxon>
        <taxon>Bamfordvirae</taxon>
        <taxon>Nucleocytoviricota</taxon>
        <taxon>Megaviricetes</taxon>
        <taxon>Imitervirales</taxon>
        <taxon>Mimiviridae</taxon>
    </lineage>
</organism>
<gene>
    <name evidence="1" type="ORF">Faunusvirus6_23</name>
</gene>
<dbReference type="Gene3D" id="1.25.40.10">
    <property type="entry name" value="Tetratricopeptide repeat domain"/>
    <property type="match status" value="1"/>
</dbReference>
<reference evidence="1" key="1">
    <citation type="submission" date="2018-10" db="EMBL/GenBank/DDBJ databases">
        <title>Hidden diversity of soil giant viruses.</title>
        <authorList>
            <person name="Schulz F."/>
            <person name="Alteio L."/>
            <person name="Goudeau D."/>
            <person name="Ryan E.M."/>
            <person name="Malmstrom R.R."/>
            <person name="Blanchard J."/>
            <person name="Woyke T."/>
        </authorList>
    </citation>
    <scope>NUCLEOTIDE SEQUENCE</scope>
    <source>
        <strain evidence="1">FNV1</strain>
    </source>
</reference>